<evidence type="ECO:0000256" key="10">
    <source>
        <dbReference type="ARBA" id="ARBA00022840"/>
    </source>
</evidence>
<keyword evidence="20" id="KW-1185">Reference proteome</keyword>
<comment type="catalytic activity">
    <reaction evidence="15">
        <text>[DNA-directed RNA polymerase] + ATP = phospho-[DNA-directed RNA polymerase] + ADP + H(+)</text>
        <dbReference type="Rhea" id="RHEA:10216"/>
        <dbReference type="Rhea" id="RHEA-COMP:11321"/>
        <dbReference type="Rhea" id="RHEA-COMP:11322"/>
        <dbReference type="ChEBI" id="CHEBI:15378"/>
        <dbReference type="ChEBI" id="CHEBI:30616"/>
        <dbReference type="ChEBI" id="CHEBI:43176"/>
        <dbReference type="ChEBI" id="CHEBI:68546"/>
        <dbReference type="ChEBI" id="CHEBI:456216"/>
        <dbReference type="EC" id="2.7.11.23"/>
    </reaction>
</comment>
<reference evidence="19 20" key="1">
    <citation type="submission" date="2014-10" db="EMBL/GenBank/DDBJ databases">
        <title>Draft genome of the hookworm Ancylostoma caninum.</title>
        <authorList>
            <person name="Mitreva M."/>
        </authorList>
    </citation>
    <scope>NUCLEOTIDE SEQUENCE [LARGE SCALE GENOMIC DNA]</scope>
    <source>
        <strain evidence="19 20">Baltimore</strain>
    </source>
</reference>
<dbReference type="InterPro" id="IPR050108">
    <property type="entry name" value="CDK"/>
</dbReference>
<dbReference type="FunFam" id="3.30.200.20:FF:000375">
    <property type="entry name" value="Cell division related protein kinase 2"/>
    <property type="match status" value="1"/>
</dbReference>
<dbReference type="Pfam" id="PF00069">
    <property type="entry name" value="Pkinase"/>
    <property type="match status" value="1"/>
</dbReference>
<keyword evidence="9 19" id="KW-0418">Kinase</keyword>
<keyword evidence="5" id="KW-0132">Cell division</keyword>
<dbReference type="EMBL" id="JOJR01000945">
    <property type="protein sequence ID" value="RCN33291.1"/>
    <property type="molecule type" value="Genomic_DNA"/>
</dbReference>
<dbReference type="Gene3D" id="1.10.510.10">
    <property type="entry name" value="Transferase(Phosphotransferase) domain 1"/>
    <property type="match status" value="1"/>
</dbReference>
<dbReference type="GO" id="GO:0000086">
    <property type="term" value="P:G2/M transition of mitotic cell cycle"/>
    <property type="evidence" value="ECO:0007669"/>
    <property type="project" value="TreeGrafter"/>
</dbReference>
<gene>
    <name evidence="19" type="ORF">ANCCAN_20887</name>
</gene>
<feature type="binding site" evidence="16">
    <location>
        <position position="46"/>
    </location>
    <ligand>
        <name>ATP</name>
        <dbReference type="ChEBI" id="CHEBI:30616"/>
    </ligand>
</feature>
<organism evidence="19 20">
    <name type="scientific">Ancylostoma caninum</name>
    <name type="common">Dog hookworm</name>
    <dbReference type="NCBI Taxonomy" id="29170"/>
    <lineage>
        <taxon>Eukaryota</taxon>
        <taxon>Metazoa</taxon>
        <taxon>Ecdysozoa</taxon>
        <taxon>Nematoda</taxon>
        <taxon>Chromadorea</taxon>
        <taxon>Rhabditida</taxon>
        <taxon>Rhabditina</taxon>
        <taxon>Rhabditomorpha</taxon>
        <taxon>Strongyloidea</taxon>
        <taxon>Ancylostomatidae</taxon>
        <taxon>Ancylostomatinae</taxon>
        <taxon>Ancylostoma</taxon>
    </lineage>
</organism>
<keyword evidence="10 16" id="KW-0067">ATP-binding</keyword>
<dbReference type="InterPro" id="IPR017441">
    <property type="entry name" value="Protein_kinase_ATP_BS"/>
</dbReference>
<keyword evidence="4" id="KW-0597">Phosphoprotein</keyword>
<comment type="subcellular location">
    <subcellularLocation>
        <location evidence="1">Nucleus</location>
    </subcellularLocation>
</comment>
<protein>
    <submittedName>
        <fullName evidence="19">Kinase domain protein</fullName>
    </submittedName>
</protein>
<dbReference type="GO" id="GO:0004693">
    <property type="term" value="F:cyclin-dependent protein serine/threonine kinase activity"/>
    <property type="evidence" value="ECO:0007669"/>
    <property type="project" value="UniProtKB-EC"/>
</dbReference>
<keyword evidence="8" id="KW-0498">Mitosis</keyword>
<keyword evidence="3 17" id="KW-0723">Serine/threonine-protein kinase</keyword>
<dbReference type="SUPFAM" id="SSF56112">
    <property type="entry name" value="Protein kinase-like (PK-like)"/>
    <property type="match status" value="1"/>
</dbReference>
<dbReference type="GO" id="GO:0051446">
    <property type="term" value="P:positive regulation of meiotic cell cycle"/>
    <property type="evidence" value="ECO:0007669"/>
    <property type="project" value="UniProtKB-ARBA"/>
</dbReference>
<sequence length="320" mass="36860">MSNMTSKFVHDNIDDYVKLDKIGEGTYGVVYKAEHKETRQLVAIKKIRLEFEDEGIPATALREISMLRELDHPNIVKLIGISIQESRLYLIFEFVMMDLRKFLDLLPNEGHVPPSTVKRIAFQTCQAICFMHQRRIVHRDLKPQNLLVDENGVIKVADFGLSRSINVPIRVYTHEVVTLWYRAPEILLGANRYAAAIDVWAIGCILAEIVQKKPLFRGDSEIDQLFQIFRLLGTPSEKEWQGVTSLPQFKSRFPKWKASRIAELLQPEADNRLISLIQAMLRYDPSQRISMRVALYHPYFYDIDTSTVPAGNYRGELILG</sequence>
<proteinExistence type="inferred from homology"/>
<evidence type="ECO:0000256" key="17">
    <source>
        <dbReference type="RuleBase" id="RU000304"/>
    </source>
</evidence>
<evidence type="ECO:0000313" key="19">
    <source>
        <dbReference type="EMBL" id="RCN33291.1"/>
    </source>
</evidence>
<dbReference type="PANTHER" id="PTHR24056">
    <property type="entry name" value="CELL DIVISION PROTEIN KINASE"/>
    <property type="match status" value="1"/>
</dbReference>
<evidence type="ECO:0000256" key="15">
    <source>
        <dbReference type="ARBA" id="ARBA00049280"/>
    </source>
</evidence>
<evidence type="ECO:0000256" key="14">
    <source>
        <dbReference type="ARBA" id="ARBA00048367"/>
    </source>
</evidence>
<dbReference type="PROSITE" id="PS50011">
    <property type="entry name" value="PROTEIN_KINASE_DOM"/>
    <property type="match status" value="1"/>
</dbReference>
<evidence type="ECO:0000256" key="1">
    <source>
        <dbReference type="ARBA" id="ARBA00004123"/>
    </source>
</evidence>
<dbReference type="Gene3D" id="3.30.200.20">
    <property type="entry name" value="Phosphorylase Kinase, domain 1"/>
    <property type="match status" value="1"/>
</dbReference>
<evidence type="ECO:0000256" key="9">
    <source>
        <dbReference type="ARBA" id="ARBA00022777"/>
    </source>
</evidence>
<evidence type="ECO:0000256" key="7">
    <source>
        <dbReference type="ARBA" id="ARBA00022741"/>
    </source>
</evidence>
<dbReference type="AlphaFoldDB" id="A0A368FM25"/>
<dbReference type="OrthoDB" id="1732493at2759"/>
<dbReference type="SMART" id="SM00220">
    <property type="entry name" value="S_TKc"/>
    <property type="match status" value="1"/>
</dbReference>
<dbReference type="CDD" id="cd07829">
    <property type="entry name" value="STKc_CDK_like"/>
    <property type="match status" value="1"/>
</dbReference>
<evidence type="ECO:0000256" key="3">
    <source>
        <dbReference type="ARBA" id="ARBA00022527"/>
    </source>
</evidence>
<evidence type="ECO:0000256" key="4">
    <source>
        <dbReference type="ARBA" id="ARBA00022553"/>
    </source>
</evidence>
<dbReference type="PANTHER" id="PTHR24056:SF334">
    <property type="entry name" value="CYCLIN-DEPENDENT KINASE 1"/>
    <property type="match status" value="1"/>
</dbReference>
<name>A0A368FM25_ANCCA</name>
<dbReference type="GO" id="GO:0090068">
    <property type="term" value="P:positive regulation of cell cycle process"/>
    <property type="evidence" value="ECO:0007669"/>
    <property type="project" value="UniProtKB-ARBA"/>
</dbReference>
<dbReference type="GO" id="GO:0008353">
    <property type="term" value="F:RNA polymerase II CTD heptapeptide repeat kinase activity"/>
    <property type="evidence" value="ECO:0007669"/>
    <property type="project" value="UniProtKB-EC"/>
</dbReference>
<evidence type="ECO:0000313" key="20">
    <source>
        <dbReference type="Proteomes" id="UP000252519"/>
    </source>
</evidence>
<keyword evidence="12" id="KW-0131">Cell cycle</keyword>
<evidence type="ECO:0000256" key="13">
    <source>
        <dbReference type="ARBA" id="ARBA00047811"/>
    </source>
</evidence>
<dbReference type="GO" id="GO:0007095">
    <property type="term" value="P:mitotic G2 DNA damage checkpoint signaling"/>
    <property type="evidence" value="ECO:0007669"/>
    <property type="project" value="TreeGrafter"/>
</dbReference>
<evidence type="ECO:0000256" key="6">
    <source>
        <dbReference type="ARBA" id="ARBA00022679"/>
    </source>
</evidence>
<comment type="catalytic activity">
    <reaction evidence="13">
        <text>L-threonyl-[protein] + ATP = O-phospho-L-threonyl-[protein] + ADP + H(+)</text>
        <dbReference type="Rhea" id="RHEA:46608"/>
        <dbReference type="Rhea" id="RHEA-COMP:11060"/>
        <dbReference type="Rhea" id="RHEA-COMP:11605"/>
        <dbReference type="ChEBI" id="CHEBI:15378"/>
        <dbReference type="ChEBI" id="CHEBI:30013"/>
        <dbReference type="ChEBI" id="CHEBI:30616"/>
        <dbReference type="ChEBI" id="CHEBI:61977"/>
        <dbReference type="ChEBI" id="CHEBI:456216"/>
        <dbReference type="EC" id="2.7.11.22"/>
    </reaction>
</comment>
<evidence type="ECO:0000256" key="16">
    <source>
        <dbReference type="PROSITE-ProRule" id="PRU10141"/>
    </source>
</evidence>
<evidence type="ECO:0000256" key="12">
    <source>
        <dbReference type="ARBA" id="ARBA00023306"/>
    </source>
</evidence>
<dbReference type="GO" id="GO:0005634">
    <property type="term" value="C:nucleus"/>
    <property type="evidence" value="ECO:0007669"/>
    <property type="project" value="UniProtKB-SubCell"/>
</dbReference>
<keyword evidence="6" id="KW-0808">Transferase</keyword>
<dbReference type="InterPro" id="IPR000719">
    <property type="entry name" value="Prot_kinase_dom"/>
</dbReference>
<evidence type="ECO:0000256" key="11">
    <source>
        <dbReference type="ARBA" id="ARBA00023242"/>
    </source>
</evidence>
<dbReference type="FunFam" id="1.10.510.10:FF:000706">
    <property type="entry name" value="Cyclin-dependent kinase 1"/>
    <property type="match status" value="1"/>
</dbReference>
<evidence type="ECO:0000256" key="2">
    <source>
        <dbReference type="ARBA" id="ARBA00006485"/>
    </source>
</evidence>
<keyword evidence="11" id="KW-0539">Nucleus</keyword>
<comment type="caution">
    <text evidence="19">The sequence shown here is derived from an EMBL/GenBank/DDBJ whole genome shotgun (WGS) entry which is preliminary data.</text>
</comment>
<dbReference type="InterPro" id="IPR011009">
    <property type="entry name" value="Kinase-like_dom_sf"/>
</dbReference>
<dbReference type="PROSITE" id="PS00107">
    <property type="entry name" value="PROTEIN_KINASE_ATP"/>
    <property type="match status" value="1"/>
</dbReference>
<evidence type="ECO:0000256" key="8">
    <source>
        <dbReference type="ARBA" id="ARBA00022776"/>
    </source>
</evidence>
<comment type="catalytic activity">
    <reaction evidence="14">
        <text>L-seryl-[protein] + ATP = O-phospho-L-seryl-[protein] + ADP + H(+)</text>
        <dbReference type="Rhea" id="RHEA:17989"/>
        <dbReference type="Rhea" id="RHEA-COMP:9863"/>
        <dbReference type="Rhea" id="RHEA-COMP:11604"/>
        <dbReference type="ChEBI" id="CHEBI:15378"/>
        <dbReference type="ChEBI" id="CHEBI:29999"/>
        <dbReference type="ChEBI" id="CHEBI:30616"/>
        <dbReference type="ChEBI" id="CHEBI:83421"/>
        <dbReference type="ChEBI" id="CHEBI:456216"/>
        <dbReference type="EC" id="2.7.11.22"/>
    </reaction>
</comment>
<dbReference type="GO" id="GO:0051301">
    <property type="term" value="P:cell division"/>
    <property type="evidence" value="ECO:0007669"/>
    <property type="project" value="UniProtKB-KW"/>
</dbReference>
<evidence type="ECO:0000256" key="5">
    <source>
        <dbReference type="ARBA" id="ARBA00022618"/>
    </source>
</evidence>
<feature type="domain" description="Protein kinase" evidence="18">
    <location>
        <begin position="16"/>
        <end position="300"/>
    </location>
</feature>
<dbReference type="STRING" id="29170.A0A368FM25"/>
<dbReference type="GO" id="GO:0005524">
    <property type="term" value="F:ATP binding"/>
    <property type="evidence" value="ECO:0007669"/>
    <property type="project" value="UniProtKB-UniRule"/>
</dbReference>
<keyword evidence="7 16" id="KW-0547">Nucleotide-binding</keyword>
<dbReference type="InterPro" id="IPR008271">
    <property type="entry name" value="Ser/Thr_kinase_AS"/>
</dbReference>
<comment type="similarity">
    <text evidence="2">Belongs to the protein kinase superfamily. CMGC Ser/Thr protein kinase family. CDC2/CDKX subfamily.</text>
</comment>
<evidence type="ECO:0000259" key="18">
    <source>
        <dbReference type="PROSITE" id="PS50011"/>
    </source>
</evidence>
<dbReference type="PROSITE" id="PS00108">
    <property type="entry name" value="PROTEIN_KINASE_ST"/>
    <property type="match status" value="1"/>
</dbReference>
<accession>A0A368FM25</accession>
<dbReference type="Proteomes" id="UP000252519">
    <property type="component" value="Unassembled WGS sequence"/>
</dbReference>